<evidence type="ECO:0000259" key="4">
    <source>
        <dbReference type="Pfam" id="PF09375"/>
    </source>
</evidence>
<comment type="caution">
    <text evidence="5">The sequence shown here is derived from an EMBL/GenBank/DDBJ whole genome shotgun (WGS) entry which is preliminary data.</text>
</comment>
<feature type="chain" id="PRO_5032348191" evidence="3">
    <location>
        <begin position="25"/>
        <end position="420"/>
    </location>
</feature>
<evidence type="ECO:0000256" key="3">
    <source>
        <dbReference type="SAM" id="SignalP"/>
    </source>
</evidence>
<organism evidence="5 6">
    <name type="scientific">Vibrio ordalii FS-238</name>
    <dbReference type="NCBI Taxonomy" id="617133"/>
    <lineage>
        <taxon>Bacteria</taxon>
        <taxon>Pseudomonadati</taxon>
        <taxon>Pseudomonadota</taxon>
        <taxon>Gammaproteobacteria</taxon>
        <taxon>Vibrionales</taxon>
        <taxon>Vibrionaceae</taxon>
        <taxon>Vibrio</taxon>
    </lineage>
</organism>
<name>A0A853R2G2_9VIBR</name>
<dbReference type="RefSeq" id="WP_017044787.1">
    <property type="nucleotide sequence ID" value="NZ_AJYS02000263.1"/>
</dbReference>
<keyword evidence="6" id="KW-1185">Reference proteome</keyword>
<accession>A0A853R2G2</accession>
<protein>
    <submittedName>
        <fullName evidence="5">Peptidase</fullName>
    </submittedName>
</protein>
<evidence type="ECO:0000313" key="6">
    <source>
        <dbReference type="Proteomes" id="UP000094808"/>
    </source>
</evidence>
<comment type="subcellular location">
    <subcellularLocation>
        <location evidence="1">Cell envelope</location>
    </subcellularLocation>
</comment>
<proteinExistence type="predicted"/>
<dbReference type="InterPro" id="IPR018976">
    <property type="entry name" value="Imelysin-like"/>
</dbReference>
<dbReference type="EMBL" id="AJYS02000263">
    <property type="protein sequence ID" value="OEE31835.1"/>
    <property type="molecule type" value="Genomic_DNA"/>
</dbReference>
<sequence length="420" mass="45527">MKVNTLLIQSIAASLAIASSASFAATVTKEQVVEHYANIAHAVFADSLTTAQSLEKSIDQFLMTPSAAKLEEVKQAWLASRVPYQQSEVFRFGNAVVDDWEGQLNAWPLDEGLIDYVATDYQYELGNEGASANIIANQTLKIGATTIDVSTITPELIASLNEIGGSEANVASGYHAIEFLLWGQDLNGTNAGAGARAYTDFVVGSECTNNNCDRRAQYLKAAAQLLVQDLAWMEKQWSADEKANYRHELLAESADNGLRKMLFGMGSLSLGELAGERMKVALEANSTEDEHDCFSDNTHNSHYYNEQGIYNLYTGSYQRQDGKVLTGPSLNDLVAQKDAQAAKEIQKQFDSARAEVGKLVTSAEKDNQHFDQLIAANNPQGNAIVNGAIMALVAQTASIERTASVIGIANLNPDTADHEF</sequence>
<reference evidence="5 6" key="1">
    <citation type="journal article" date="2012" name="Science">
        <title>Ecological populations of bacteria act as socially cohesive units of antibiotic production and resistance.</title>
        <authorList>
            <person name="Cordero O.X."/>
            <person name="Wildschutte H."/>
            <person name="Kirkup B."/>
            <person name="Proehl S."/>
            <person name="Ngo L."/>
            <person name="Hussain F."/>
            <person name="Le Roux F."/>
            <person name="Mincer T."/>
            <person name="Polz M.F."/>
        </authorList>
    </citation>
    <scope>NUCLEOTIDE SEQUENCE [LARGE SCALE GENOMIC DNA]</scope>
    <source>
        <strain evidence="5 6">FS-238</strain>
    </source>
</reference>
<dbReference type="Gene3D" id="1.20.1420.20">
    <property type="entry name" value="M75 peptidase, HXXE motif"/>
    <property type="match status" value="1"/>
</dbReference>
<dbReference type="InterPro" id="IPR038352">
    <property type="entry name" value="Imelysin_sf"/>
</dbReference>
<dbReference type="AlphaFoldDB" id="A0A853R2G2"/>
<keyword evidence="2 3" id="KW-0732">Signal</keyword>
<feature type="signal peptide" evidence="3">
    <location>
        <begin position="1"/>
        <end position="24"/>
    </location>
</feature>
<gene>
    <name evidence="5" type="ORF">A1QS_10335</name>
</gene>
<dbReference type="CDD" id="cd14657">
    <property type="entry name" value="Imelysin_IrpA-like"/>
    <property type="match status" value="1"/>
</dbReference>
<dbReference type="GO" id="GO:0030313">
    <property type="term" value="C:cell envelope"/>
    <property type="evidence" value="ECO:0007669"/>
    <property type="project" value="UniProtKB-SubCell"/>
</dbReference>
<dbReference type="Proteomes" id="UP000094808">
    <property type="component" value="Unassembled WGS sequence"/>
</dbReference>
<evidence type="ECO:0000256" key="2">
    <source>
        <dbReference type="ARBA" id="ARBA00022729"/>
    </source>
</evidence>
<evidence type="ECO:0000313" key="5">
    <source>
        <dbReference type="EMBL" id="OEE31835.1"/>
    </source>
</evidence>
<dbReference type="Pfam" id="PF09375">
    <property type="entry name" value="Peptidase_M75"/>
    <property type="match status" value="1"/>
</dbReference>
<feature type="domain" description="Imelysin-like" evidence="4">
    <location>
        <begin position="40"/>
        <end position="398"/>
    </location>
</feature>
<evidence type="ECO:0000256" key="1">
    <source>
        <dbReference type="ARBA" id="ARBA00004196"/>
    </source>
</evidence>